<reference evidence="1 2" key="1">
    <citation type="submission" date="2015-01" db="EMBL/GenBank/DDBJ databases">
        <title>Evolution of Trichinella species and genotypes.</title>
        <authorList>
            <person name="Korhonen P.K."/>
            <person name="Edoardo P."/>
            <person name="Giuseppe L.R."/>
            <person name="Gasser R.B."/>
        </authorList>
    </citation>
    <scope>NUCLEOTIDE SEQUENCE [LARGE SCALE GENOMIC DNA]</scope>
    <source>
        <strain evidence="1">ISS1029</strain>
    </source>
</reference>
<sequence>MREKLFGKASQGQTKLWWCAFCGEETAWCRKEASKVVQVIAAQGRKNGSGVGGEKTALGEANCKGVFGGETARGGKM</sequence>
<feature type="non-terminal residue" evidence="1">
    <location>
        <position position="77"/>
    </location>
</feature>
<protein>
    <submittedName>
        <fullName evidence="1">Uncharacterized protein</fullName>
    </submittedName>
</protein>
<dbReference type="Proteomes" id="UP000055024">
    <property type="component" value="Unassembled WGS sequence"/>
</dbReference>
<accession>A0A0V1F317</accession>
<evidence type="ECO:0000313" key="2">
    <source>
        <dbReference type="Proteomes" id="UP000055024"/>
    </source>
</evidence>
<proteinExistence type="predicted"/>
<dbReference type="AlphaFoldDB" id="A0A0V1F317"/>
<keyword evidence="2" id="KW-1185">Reference proteome</keyword>
<evidence type="ECO:0000313" key="1">
    <source>
        <dbReference type="EMBL" id="KRY80271.1"/>
    </source>
</evidence>
<dbReference type="EMBL" id="JYDP01006918">
    <property type="protein sequence ID" value="KRY80271.1"/>
    <property type="molecule type" value="Genomic_DNA"/>
</dbReference>
<name>A0A0V1F317_9BILA</name>
<comment type="caution">
    <text evidence="1">The sequence shown here is derived from an EMBL/GenBank/DDBJ whole genome shotgun (WGS) entry which is preliminary data.</text>
</comment>
<organism evidence="1 2">
    <name type="scientific">Trichinella zimbabwensis</name>
    <dbReference type="NCBI Taxonomy" id="268475"/>
    <lineage>
        <taxon>Eukaryota</taxon>
        <taxon>Metazoa</taxon>
        <taxon>Ecdysozoa</taxon>
        <taxon>Nematoda</taxon>
        <taxon>Enoplea</taxon>
        <taxon>Dorylaimia</taxon>
        <taxon>Trichinellida</taxon>
        <taxon>Trichinellidae</taxon>
        <taxon>Trichinella</taxon>
    </lineage>
</organism>
<gene>
    <name evidence="1" type="ORF">T11_17726</name>
</gene>